<accession>D8UBC0</accession>
<keyword evidence="4" id="KW-0378">Hydrolase</keyword>
<dbReference type="KEGG" id="vcn:VOLCADRAFT_107016"/>
<keyword evidence="3" id="KW-0479">Metal-binding</keyword>
<dbReference type="STRING" id="3068.D8UBC0"/>
<evidence type="ECO:0000256" key="2">
    <source>
        <dbReference type="ARBA" id="ARBA00022722"/>
    </source>
</evidence>
<keyword evidence="6" id="KW-1185">Reference proteome</keyword>
<dbReference type="InterPro" id="IPR001130">
    <property type="entry name" value="TatD-like"/>
</dbReference>
<dbReference type="InParanoid" id="D8UBC0"/>
<dbReference type="RefSeq" id="XP_002955962.1">
    <property type="nucleotide sequence ID" value="XM_002955916.1"/>
</dbReference>
<dbReference type="PANTHER" id="PTHR10060:SF15">
    <property type="entry name" value="DEOXYRIBONUCLEASE TATDN1"/>
    <property type="match status" value="1"/>
</dbReference>
<organism evidence="6">
    <name type="scientific">Volvox carteri f. nagariensis</name>
    <dbReference type="NCBI Taxonomy" id="3068"/>
    <lineage>
        <taxon>Eukaryota</taxon>
        <taxon>Viridiplantae</taxon>
        <taxon>Chlorophyta</taxon>
        <taxon>core chlorophytes</taxon>
        <taxon>Chlorophyceae</taxon>
        <taxon>CS clade</taxon>
        <taxon>Chlamydomonadales</taxon>
        <taxon>Volvocaceae</taxon>
        <taxon>Volvox</taxon>
    </lineage>
</organism>
<evidence type="ECO:0000256" key="1">
    <source>
        <dbReference type="ARBA" id="ARBA00009275"/>
    </source>
</evidence>
<evidence type="ECO:0000256" key="4">
    <source>
        <dbReference type="ARBA" id="ARBA00022801"/>
    </source>
</evidence>
<comment type="similarity">
    <text evidence="1">Belongs to the metallo-dependent hydrolases superfamily. TatD-type hydrolase family.</text>
</comment>
<evidence type="ECO:0008006" key="7">
    <source>
        <dbReference type="Google" id="ProtNLM"/>
    </source>
</evidence>
<dbReference type="OrthoDB" id="6079689at2759"/>
<dbReference type="InterPro" id="IPR032466">
    <property type="entry name" value="Metal_Hydrolase"/>
</dbReference>
<dbReference type="eggNOG" id="KOG3020">
    <property type="taxonomic scope" value="Eukaryota"/>
</dbReference>
<dbReference type="PANTHER" id="PTHR10060">
    <property type="entry name" value="TATD FAMILY DEOXYRIBONUCLEASE"/>
    <property type="match status" value="1"/>
</dbReference>
<dbReference type="Gene3D" id="3.20.20.140">
    <property type="entry name" value="Metal-dependent hydrolases"/>
    <property type="match status" value="2"/>
</dbReference>
<dbReference type="Proteomes" id="UP000001058">
    <property type="component" value="Unassembled WGS sequence"/>
</dbReference>
<dbReference type="InterPro" id="IPR050891">
    <property type="entry name" value="TatD-type_Hydrolase"/>
</dbReference>
<dbReference type="GO" id="GO:0008310">
    <property type="term" value="F:single-stranded DNA 3'-5' DNA exonuclease activity"/>
    <property type="evidence" value="ECO:0007669"/>
    <property type="project" value="TreeGrafter"/>
</dbReference>
<dbReference type="GO" id="GO:0005829">
    <property type="term" value="C:cytosol"/>
    <property type="evidence" value="ECO:0007669"/>
    <property type="project" value="TreeGrafter"/>
</dbReference>
<dbReference type="EMBL" id="GL378377">
    <property type="protein sequence ID" value="EFJ42922.1"/>
    <property type="molecule type" value="Genomic_DNA"/>
</dbReference>
<reference evidence="5 6" key="1">
    <citation type="journal article" date="2010" name="Science">
        <title>Genomic analysis of organismal complexity in the multicellular green alga Volvox carteri.</title>
        <authorList>
            <person name="Prochnik S.E."/>
            <person name="Umen J."/>
            <person name="Nedelcu A.M."/>
            <person name="Hallmann A."/>
            <person name="Miller S.M."/>
            <person name="Nishii I."/>
            <person name="Ferris P."/>
            <person name="Kuo A."/>
            <person name="Mitros T."/>
            <person name="Fritz-Laylin L.K."/>
            <person name="Hellsten U."/>
            <person name="Chapman J."/>
            <person name="Simakov O."/>
            <person name="Rensing S.A."/>
            <person name="Terry A."/>
            <person name="Pangilinan J."/>
            <person name="Kapitonov V."/>
            <person name="Jurka J."/>
            <person name="Salamov A."/>
            <person name="Shapiro H."/>
            <person name="Schmutz J."/>
            <person name="Grimwood J."/>
            <person name="Lindquist E."/>
            <person name="Lucas S."/>
            <person name="Grigoriev I.V."/>
            <person name="Schmitt R."/>
            <person name="Kirk D."/>
            <person name="Rokhsar D.S."/>
        </authorList>
    </citation>
    <scope>NUCLEOTIDE SEQUENCE [LARGE SCALE GENOMIC DNA]</scope>
    <source>
        <strain evidence="6">f. Nagariensis / Eve</strain>
    </source>
</reference>
<protein>
    <recommendedName>
        <fullName evidence="7">TatD related DNase</fullName>
    </recommendedName>
</protein>
<keyword evidence="2" id="KW-0540">Nuclease</keyword>
<evidence type="ECO:0000256" key="3">
    <source>
        <dbReference type="ARBA" id="ARBA00022723"/>
    </source>
</evidence>
<dbReference type="Pfam" id="PF01026">
    <property type="entry name" value="TatD_DNase"/>
    <property type="match status" value="1"/>
</dbReference>
<gene>
    <name evidence="5" type="ORF">VOLCADRAFT_107016</name>
</gene>
<dbReference type="GeneID" id="9615043"/>
<name>D8UBC0_VOLCA</name>
<evidence type="ECO:0000313" key="5">
    <source>
        <dbReference type="EMBL" id="EFJ42922.1"/>
    </source>
</evidence>
<sequence length="169" mass="18034">MDGVILECDGVVILFKGGREVGLHCSWSRTAAGCNNSTLGELRRLVAHPRCVAVGECGLDFNRNFSPPEIQVEAGVRDAGERFAEILSRHMPLPPAAVVHCFTGSRRELETFLELGLYIGITGWPSKARPGRNEPALLPHVLQAAATAMGISSDEEGASCNCNPHATGV</sequence>
<dbReference type="GO" id="GO:0046872">
    <property type="term" value="F:metal ion binding"/>
    <property type="evidence" value="ECO:0007669"/>
    <property type="project" value="UniProtKB-KW"/>
</dbReference>
<evidence type="ECO:0000313" key="6">
    <source>
        <dbReference type="Proteomes" id="UP000001058"/>
    </source>
</evidence>
<dbReference type="AlphaFoldDB" id="D8UBC0"/>
<proteinExistence type="inferred from homology"/>
<dbReference type="SUPFAM" id="SSF51556">
    <property type="entry name" value="Metallo-dependent hydrolases"/>
    <property type="match status" value="1"/>
</dbReference>